<comment type="caution">
    <text evidence="1">The sequence shown here is derived from an EMBL/GenBank/DDBJ whole genome shotgun (WGS) entry which is preliminary data.</text>
</comment>
<protein>
    <recommendedName>
        <fullName evidence="3">DUF2935 domain-containing protein</fullName>
    </recommendedName>
</protein>
<dbReference type="Proteomes" id="UP001519344">
    <property type="component" value="Unassembled WGS sequence"/>
</dbReference>
<dbReference type="EMBL" id="JAGGKV010000001">
    <property type="protein sequence ID" value="MBP1960888.1"/>
    <property type="molecule type" value="Genomic_DNA"/>
</dbReference>
<reference evidence="1 2" key="1">
    <citation type="submission" date="2021-03" db="EMBL/GenBank/DDBJ databases">
        <title>Genomic Encyclopedia of Type Strains, Phase IV (KMG-IV): sequencing the most valuable type-strain genomes for metagenomic binning, comparative biology and taxonomic classification.</title>
        <authorList>
            <person name="Goeker M."/>
        </authorList>
    </citation>
    <scope>NUCLEOTIDE SEQUENCE [LARGE SCALE GENOMIC DNA]</scope>
    <source>
        <strain evidence="1 2">DSM 24950</strain>
    </source>
</reference>
<dbReference type="SUPFAM" id="SSF158430">
    <property type="entry name" value="Bacillus cereus metalloprotein-like"/>
    <property type="match status" value="2"/>
</dbReference>
<keyword evidence="2" id="KW-1185">Reference proteome</keyword>
<evidence type="ECO:0008006" key="3">
    <source>
        <dbReference type="Google" id="ProtNLM"/>
    </source>
</evidence>
<dbReference type="Pfam" id="PF11155">
    <property type="entry name" value="DUF2935"/>
    <property type="match status" value="2"/>
</dbReference>
<dbReference type="Gene3D" id="1.20.1260.120">
    <property type="entry name" value="Protein of unknown function DUF2935"/>
    <property type="match status" value="1"/>
</dbReference>
<sequence length="271" mass="30708">MTKMGFEDGALFELRFWLPVLGDHARFIKDGMAPGEVAEISRAEQFIQAFDKFSDSVKVNLDAGSIAALLQTVNPWTSQLRGFKLHLLQRSLIGNIVIHLYPTFLNHMVDELEEGMRVFSALTSGQLPPAGPAIHQHLVWLLDAVGHCNILSDQFDLVERNLRNKSGEFEHYFQTYYLKAIELAGYMRTGLPDFPALRRFNQEANTVMLLFMKFLSEVQELTAGKELLSTLTELMPDHMYREECYYLYKLSQAASGVPCPDCDPAKQRAGN</sequence>
<evidence type="ECO:0000313" key="2">
    <source>
        <dbReference type="Proteomes" id="UP001519344"/>
    </source>
</evidence>
<gene>
    <name evidence="1" type="ORF">J2Z65_000082</name>
</gene>
<evidence type="ECO:0000313" key="1">
    <source>
        <dbReference type="EMBL" id="MBP1960888.1"/>
    </source>
</evidence>
<organism evidence="1 2">
    <name type="scientific">Paenibacillus aceris</name>
    <dbReference type="NCBI Taxonomy" id="869555"/>
    <lineage>
        <taxon>Bacteria</taxon>
        <taxon>Bacillati</taxon>
        <taxon>Bacillota</taxon>
        <taxon>Bacilli</taxon>
        <taxon>Bacillales</taxon>
        <taxon>Paenibacillaceae</taxon>
        <taxon>Paenibacillus</taxon>
    </lineage>
</organism>
<dbReference type="RefSeq" id="WP_240159635.1">
    <property type="nucleotide sequence ID" value="NZ_JAAOZR010000013.1"/>
</dbReference>
<name>A0ABS4HQJ7_9BACL</name>
<proteinExistence type="predicted"/>
<accession>A0ABS4HQJ7</accession>
<dbReference type="InterPro" id="IPR021328">
    <property type="entry name" value="CotB-like"/>
</dbReference>